<evidence type="ECO:0008006" key="3">
    <source>
        <dbReference type="Google" id="ProtNLM"/>
    </source>
</evidence>
<accession>A0ABV6NHM5</accession>
<dbReference type="RefSeq" id="WP_337956388.1">
    <property type="nucleotide sequence ID" value="NZ_JAQQWT010000032.1"/>
</dbReference>
<dbReference type="PANTHER" id="PTHR31891">
    <property type="entry name" value="FORMAMIDASE C869.04-RELATED"/>
    <property type="match status" value="1"/>
</dbReference>
<keyword evidence="2" id="KW-1185">Reference proteome</keyword>
<dbReference type="PANTHER" id="PTHR31891:SF1">
    <property type="entry name" value="FORMAMIDASE C869.04-RELATED"/>
    <property type="match status" value="1"/>
</dbReference>
<dbReference type="Gene3D" id="2.60.120.580">
    <property type="entry name" value="Acetamidase/Formamidase-like domains"/>
    <property type="match status" value="1"/>
</dbReference>
<reference evidence="1 2" key="1">
    <citation type="submission" date="2024-09" db="EMBL/GenBank/DDBJ databases">
        <authorList>
            <person name="Sun Q."/>
            <person name="Mori K."/>
        </authorList>
    </citation>
    <scope>NUCLEOTIDE SEQUENCE [LARGE SCALE GENOMIC DNA]</scope>
    <source>
        <strain evidence="1 2">NCAIM B.02301</strain>
    </source>
</reference>
<comment type="caution">
    <text evidence="1">The sequence shown here is derived from an EMBL/GenBank/DDBJ whole genome shotgun (WGS) entry which is preliminary data.</text>
</comment>
<evidence type="ECO:0000313" key="1">
    <source>
        <dbReference type="EMBL" id="MFC0559623.1"/>
    </source>
</evidence>
<sequence>MTRKYVIDAVDKNLHASFSNAYEPILTVQSGDSVQCSTIDIGWGNNDKDGGRHEYSSREKEQAWGHPIIGPIGIEQTKPGLTLEVKINDIVPSWYGWNCAGGKWNWHNDQLGLVNAKQIKLDWVLDSSKMIASTSIEKQTFTVLFRPFMGVKRNAPKEAGVHSTIPPRYCGGNIDCKELV</sequence>
<protein>
    <recommendedName>
        <fullName evidence="3">Acetamidase</fullName>
    </recommendedName>
</protein>
<dbReference type="SUPFAM" id="SSF141130">
    <property type="entry name" value="Acetamidase/Formamidase-like"/>
    <property type="match status" value="1"/>
</dbReference>
<dbReference type="InterPro" id="IPR004304">
    <property type="entry name" value="FmdA_AmdA"/>
</dbReference>
<organism evidence="1 2">
    <name type="scientific">Halalkalibacter alkalisediminis</name>
    <dbReference type="NCBI Taxonomy" id="935616"/>
    <lineage>
        <taxon>Bacteria</taxon>
        <taxon>Bacillati</taxon>
        <taxon>Bacillota</taxon>
        <taxon>Bacilli</taxon>
        <taxon>Bacillales</taxon>
        <taxon>Bacillaceae</taxon>
        <taxon>Halalkalibacter</taxon>
    </lineage>
</organism>
<evidence type="ECO:0000313" key="2">
    <source>
        <dbReference type="Proteomes" id="UP001589833"/>
    </source>
</evidence>
<gene>
    <name evidence="1" type="ORF">ACFFH4_11255</name>
</gene>
<proteinExistence type="predicted"/>
<name>A0ABV6NHM5_9BACI</name>
<dbReference type="EMBL" id="JBHLTR010000015">
    <property type="protein sequence ID" value="MFC0559623.1"/>
    <property type="molecule type" value="Genomic_DNA"/>
</dbReference>
<dbReference type="Proteomes" id="UP001589833">
    <property type="component" value="Unassembled WGS sequence"/>
</dbReference>